<dbReference type="Proteomes" id="UP001146793">
    <property type="component" value="Unassembled WGS sequence"/>
</dbReference>
<evidence type="ECO:0000313" key="3">
    <source>
        <dbReference type="Proteomes" id="UP001146793"/>
    </source>
</evidence>
<dbReference type="EMBL" id="JANTQA010000047">
    <property type="protein sequence ID" value="KAJ3433854.1"/>
    <property type="molecule type" value="Genomic_DNA"/>
</dbReference>
<dbReference type="AlphaFoldDB" id="A0AAV7Z2N8"/>
<name>A0AAV7Z2N8_9EUKA</name>
<gene>
    <name evidence="2" type="ORF">M0812_22823</name>
</gene>
<evidence type="ECO:0000313" key="2">
    <source>
        <dbReference type="EMBL" id="KAJ3433854.1"/>
    </source>
</evidence>
<organism evidence="2 3">
    <name type="scientific">Anaeramoeba flamelloides</name>
    <dbReference type="NCBI Taxonomy" id="1746091"/>
    <lineage>
        <taxon>Eukaryota</taxon>
        <taxon>Metamonada</taxon>
        <taxon>Anaeramoebidae</taxon>
        <taxon>Anaeramoeba</taxon>
    </lineage>
</organism>
<comment type="caution">
    <text evidence="2">The sequence shown here is derived from an EMBL/GenBank/DDBJ whole genome shotgun (WGS) entry which is preliminary data.</text>
</comment>
<protein>
    <submittedName>
        <fullName evidence="2">Uncharacterized protein</fullName>
    </submittedName>
</protein>
<accession>A0AAV7Z2N8</accession>
<sequence length="100" mass="12332">MFGSGKTWFGKNFLNQLRKILEESNNDIRFKDREIDKLMKEIKSYPEDLKYFLNSKIIIIDMINITKYELFEEYLKDRMFEQIEFEISKEERKEYKKKGI</sequence>
<feature type="coiled-coil region" evidence="1">
    <location>
        <begin position="14"/>
        <end position="41"/>
    </location>
</feature>
<reference evidence="2" key="1">
    <citation type="submission" date="2022-08" db="EMBL/GenBank/DDBJ databases">
        <title>Novel sulphate-reducing endosymbionts in the free-living metamonad Anaeramoeba.</title>
        <authorList>
            <person name="Jerlstrom-Hultqvist J."/>
            <person name="Cepicka I."/>
            <person name="Gallot-Lavallee L."/>
            <person name="Salas-Leiva D."/>
            <person name="Curtis B.A."/>
            <person name="Zahonova K."/>
            <person name="Pipaliya S."/>
            <person name="Dacks J."/>
            <person name="Roger A.J."/>
        </authorList>
    </citation>
    <scope>NUCLEOTIDE SEQUENCE</scope>
    <source>
        <strain evidence="2">Busselton2</strain>
    </source>
</reference>
<keyword evidence="1" id="KW-0175">Coiled coil</keyword>
<evidence type="ECO:0000256" key="1">
    <source>
        <dbReference type="SAM" id="Coils"/>
    </source>
</evidence>
<proteinExistence type="predicted"/>